<proteinExistence type="predicted"/>
<sequence>MPRRTSPPLRRLIRRPSPGHQANIVALGGVTIWAIYHGLGKHTNDVPVSGYAPPASRTDAPVAYTHVDAWHPIIADSIIWIFSTVVIKPSVFWLYTRSCGALKFKRWAFGLVVLCICYGVTVFVTLTTRCRPVSD</sequence>
<organism evidence="3 4">
    <name type="scientific">Hirsutella rhossiliensis</name>
    <dbReference type="NCBI Taxonomy" id="111463"/>
    <lineage>
        <taxon>Eukaryota</taxon>
        <taxon>Fungi</taxon>
        <taxon>Dikarya</taxon>
        <taxon>Ascomycota</taxon>
        <taxon>Pezizomycotina</taxon>
        <taxon>Sordariomycetes</taxon>
        <taxon>Hypocreomycetidae</taxon>
        <taxon>Hypocreales</taxon>
        <taxon>Ophiocordycipitaceae</taxon>
        <taxon>Hirsutella</taxon>
    </lineage>
</organism>
<dbReference type="Pfam" id="PF20684">
    <property type="entry name" value="Fung_rhodopsin"/>
    <property type="match status" value="1"/>
</dbReference>
<dbReference type="GeneID" id="68357170"/>
<accession>A0A9P8SFG1</accession>
<dbReference type="AlphaFoldDB" id="A0A9P8SFG1"/>
<keyword evidence="1" id="KW-0472">Membrane</keyword>
<feature type="domain" description="Rhodopsin" evidence="2">
    <location>
        <begin position="29"/>
        <end position="134"/>
    </location>
</feature>
<reference evidence="3" key="1">
    <citation type="submission" date="2021-09" db="EMBL/GenBank/DDBJ databases">
        <title>A high-quality genome of the endoparasitic fungus Hirsutella rhossiliensis with a comparison of Hirsutella genomes reveals transposable elements contributing to genome size variation.</title>
        <authorList>
            <person name="Lin R."/>
            <person name="Jiao Y."/>
            <person name="Sun X."/>
            <person name="Ling J."/>
            <person name="Xie B."/>
            <person name="Cheng X."/>
        </authorList>
    </citation>
    <scope>NUCLEOTIDE SEQUENCE</scope>
    <source>
        <strain evidence="3">HR02</strain>
    </source>
</reference>
<keyword evidence="1" id="KW-0812">Transmembrane</keyword>
<dbReference type="OrthoDB" id="4935043at2759"/>
<protein>
    <recommendedName>
        <fullName evidence="2">Rhodopsin domain-containing protein</fullName>
    </recommendedName>
</protein>
<gene>
    <name evidence="3" type="ORF">HRG_08041</name>
</gene>
<feature type="transmembrane region" description="Helical" evidence="1">
    <location>
        <begin position="107"/>
        <end position="126"/>
    </location>
</feature>
<dbReference type="EMBL" id="JAIZPD010000009">
    <property type="protein sequence ID" value="KAH0960888.1"/>
    <property type="molecule type" value="Genomic_DNA"/>
</dbReference>
<keyword evidence="4" id="KW-1185">Reference proteome</keyword>
<feature type="transmembrane region" description="Helical" evidence="1">
    <location>
        <begin position="21"/>
        <end position="39"/>
    </location>
</feature>
<evidence type="ECO:0000259" key="2">
    <source>
        <dbReference type="Pfam" id="PF20684"/>
    </source>
</evidence>
<dbReference type="InterPro" id="IPR049326">
    <property type="entry name" value="Rhodopsin_dom_fungi"/>
</dbReference>
<keyword evidence="1" id="KW-1133">Transmembrane helix</keyword>
<evidence type="ECO:0000313" key="4">
    <source>
        <dbReference type="Proteomes" id="UP000824596"/>
    </source>
</evidence>
<evidence type="ECO:0000313" key="3">
    <source>
        <dbReference type="EMBL" id="KAH0960888.1"/>
    </source>
</evidence>
<comment type="caution">
    <text evidence="3">The sequence shown here is derived from an EMBL/GenBank/DDBJ whole genome shotgun (WGS) entry which is preliminary data.</text>
</comment>
<evidence type="ECO:0000256" key="1">
    <source>
        <dbReference type="SAM" id="Phobius"/>
    </source>
</evidence>
<name>A0A9P8SFG1_9HYPO</name>
<dbReference type="RefSeq" id="XP_044718401.1">
    <property type="nucleotide sequence ID" value="XM_044866512.1"/>
</dbReference>
<dbReference type="Proteomes" id="UP000824596">
    <property type="component" value="Unassembled WGS sequence"/>
</dbReference>
<feature type="transmembrane region" description="Helical" evidence="1">
    <location>
        <begin position="77"/>
        <end position="95"/>
    </location>
</feature>